<dbReference type="InterPro" id="IPR007492">
    <property type="entry name" value="LytTR_DNA-bd_dom"/>
</dbReference>
<dbReference type="Pfam" id="PF04397">
    <property type="entry name" value="LytTR"/>
    <property type="match status" value="1"/>
</dbReference>
<dbReference type="Proteomes" id="UP000030023">
    <property type="component" value="Unassembled WGS sequence"/>
</dbReference>
<dbReference type="PANTHER" id="PTHR37299">
    <property type="entry name" value="TRANSCRIPTIONAL REGULATOR-RELATED"/>
    <property type="match status" value="1"/>
</dbReference>
<dbReference type="PROSITE" id="PS50930">
    <property type="entry name" value="HTH_LYTTR"/>
    <property type="match status" value="1"/>
</dbReference>
<accession>A0ABR4XRU5</accession>
<organism evidence="2 3">
    <name type="scientific">Oenococcus alcoholitolerans</name>
    <dbReference type="NCBI Taxonomy" id="931074"/>
    <lineage>
        <taxon>Bacteria</taxon>
        <taxon>Bacillati</taxon>
        <taxon>Bacillota</taxon>
        <taxon>Bacilli</taxon>
        <taxon>Lactobacillales</taxon>
        <taxon>Lactobacillaceae</taxon>
        <taxon>Oenococcus</taxon>
    </lineage>
</organism>
<dbReference type="EMBL" id="AXCV01000173">
    <property type="protein sequence ID" value="KGO31876.1"/>
    <property type="molecule type" value="Genomic_DNA"/>
</dbReference>
<comment type="caution">
    <text evidence="2">The sequence shown here is derived from an EMBL/GenBank/DDBJ whole genome shotgun (WGS) entry which is preliminary data.</text>
</comment>
<gene>
    <name evidence="2" type="ORF">Q757_04475</name>
</gene>
<evidence type="ECO:0000313" key="2">
    <source>
        <dbReference type="EMBL" id="KGO31876.1"/>
    </source>
</evidence>
<dbReference type="Gene3D" id="2.40.50.1020">
    <property type="entry name" value="LytTr DNA-binding domain"/>
    <property type="match status" value="1"/>
</dbReference>
<dbReference type="SMART" id="SM00850">
    <property type="entry name" value="LytTR"/>
    <property type="match status" value="1"/>
</dbReference>
<keyword evidence="3" id="KW-1185">Reference proteome</keyword>
<feature type="domain" description="HTH LytTR-type" evidence="1">
    <location>
        <begin position="3"/>
        <end position="106"/>
    </location>
</feature>
<name>A0ABR4XRU5_9LACO</name>
<protein>
    <recommendedName>
        <fullName evidence="1">HTH LytTR-type domain-containing protein</fullName>
    </recommendedName>
</protein>
<evidence type="ECO:0000313" key="3">
    <source>
        <dbReference type="Proteomes" id="UP000030023"/>
    </source>
</evidence>
<reference evidence="2 3" key="1">
    <citation type="journal article" date="2014" name="Antonie Van Leeuwenhoek">
        <title>Oenococcus alcoholitolerans sp. nov., a lactic acid bacteria isolated from cachaca and ethanol fermentation processes.</title>
        <authorList>
            <person name="Badotti F."/>
            <person name="Moreira A.P."/>
            <person name="Tonon L.A."/>
            <person name="de Lucena B.T."/>
            <person name="Gomes Fde C."/>
            <person name="Kruger R."/>
            <person name="Thompson C.C."/>
            <person name="de Morais M.A.Jr."/>
            <person name="Rosa C.A."/>
            <person name="Thompson F.L."/>
        </authorList>
    </citation>
    <scope>NUCLEOTIDE SEQUENCE [LARGE SCALE GENOMIC DNA]</scope>
    <source>
        <strain evidence="2 3">UFRJ-M7.2.18</strain>
    </source>
</reference>
<dbReference type="PANTHER" id="PTHR37299:SF4">
    <property type="entry name" value="TRANSCRIPTIONAL REGULATOR"/>
    <property type="match status" value="1"/>
</dbReference>
<proteinExistence type="predicted"/>
<sequence length="112" mass="13410">MQLAFYRQGREYYLSVDDFLFFETEGRQVYAHTVDRIYVTKYRLYELEKILTSNFVRASKSAILNVDKVWSLTHSLSNNLIEFNGSQKQIYVSRRYYHAVKEKLEGRGIEHE</sequence>
<dbReference type="InterPro" id="IPR046947">
    <property type="entry name" value="LytR-like"/>
</dbReference>
<evidence type="ECO:0000259" key="1">
    <source>
        <dbReference type="PROSITE" id="PS50930"/>
    </source>
</evidence>